<dbReference type="EMBL" id="GIFC01003670">
    <property type="protein sequence ID" value="MXU85753.1"/>
    <property type="molecule type" value="Transcribed_RNA"/>
</dbReference>
<evidence type="ECO:0000256" key="1">
    <source>
        <dbReference type="SAM" id="Phobius"/>
    </source>
</evidence>
<reference evidence="2" key="1">
    <citation type="submission" date="2019-12" db="EMBL/GenBank/DDBJ databases">
        <title>An insight into the sialome of adult female Ixodes ricinus ticks feeding for 6 days.</title>
        <authorList>
            <person name="Perner J."/>
            <person name="Ribeiro J.M.C."/>
        </authorList>
    </citation>
    <scope>NUCLEOTIDE SEQUENCE</scope>
    <source>
        <strain evidence="2">Semi-engorged</strain>
        <tissue evidence="2">Salivary glands</tissue>
    </source>
</reference>
<name>A0A6B0UFY3_IXORI</name>
<keyword evidence="1" id="KW-1133">Transmembrane helix</keyword>
<feature type="transmembrane region" description="Helical" evidence="1">
    <location>
        <begin position="12"/>
        <end position="31"/>
    </location>
</feature>
<dbReference type="AlphaFoldDB" id="A0A6B0UFY3"/>
<sequence>MFIWSNDRPLSIFRVLVTTVILATGDIWLTYQLSLCKQNANRTLQNERGCARHRTSNSSANTAHQAKTFLNPMFNLLPFEAPCASTP</sequence>
<keyword evidence="1" id="KW-0472">Membrane</keyword>
<organism evidence="2">
    <name type="scientific">Ixodes ricinus</name>
    <name type="common">Common tick</name>
    <name type="synonym">Acarus ricinus</name>
    <dbReference type="NCBI Taxonomy" id="34613"/>
    <lineage>
        <taxon>Eukaryota</taxon>
        <taxon>Metazoa</taxon>
        <taxon>Ecdysozoa</taxon>
        <taxon>Arthropoda</taxon>
        <taxon>Chelicerata</taxon>
        <taxon>Arachnida</taxon>
        <taxon>Acari</taxon>
        <taxon>Parasitiformes</taxon>
        <taxon>Ixodida</taxon>
        <taxon>Ixodoidea</taxon>
        <taxon>Ixodidae</taxon>
        <taxon>Ixodinae</taxon>
        <taxon>Ixodes</taxon>
    </lineage>
</organism>
<protein>
    <submittedName>
        <fullName evidence="2">Putative secreted protein</fullName>
    </submittedName>
</protein>
<proteinExistence type="predicted"/>
<keyword evidence="1" id="KW-0812">Transmembrane</keyword>
<accession>A0A6B0UFY3</accession>
<evidence type="ECO:0000313" key="2">
    <source>
        <dbReference type="EMBL" id="MXU85753.1"/>
    </source>
</evidence>